<gene>
    <name evidence="1" type="ORF">AEth_00247</name>
</gene>
<dbReference type="AlphaFoldDB" id="A0A8B3S4U2"/>
<name>A0A8B3S4U2_9EURY</name>
<reference evidence="2" key="1">
    <citation type="submission" date="2019-01" db="EMBL/GenBank/DDBJ databases">
        <title>Anaerobic oxidation of ethane by archaea from a marine hydrocarbon seep.</title>
        <authorList>
            <person name="Musat F."/>
        </authorList>
    </citation>
    <scope>NUCLEOTIDE SEQUENCE [LARGE SCALE GENOMIC DNA]</scope>
</reference>
<comment type="caution">
    <text evidence="1">The sequence shown here is derived from an EMBL/GenBank/DDBJ whole genome shotgun (WGS) entry which is preliminary data.</text>
</comment>
<dbReference type="EMBL" id="RPGO01000004">
    <property type="protein sequence ID" value="RZB32901.1"/>
    <property type="molecule type" value="Genomic_DNA"/>
</dbReference>
<proteinExistence type="predicted"/>
<evidence type="ECO:0000313" key="2">
    <source>
        <dbReference type="Proteomes" id="UP000291831"/>
    </source>
</evidence>
<dbReference type="Proteomes" id="UP000291831">
    <property type="component" value="Unassembled WGS sequence"/>
</dbReference>
<sequence length="73" mass="8273">MIMNISGTVQQNIFHGGQFKAGNDVTQIAKRTVIGFCTIWPRMLVSMKNADVENINWSWITSMLKESHFTGIQ</sequence>
<protein>
    <submittedName>
        <fullName evidence="1">Uncharacterized protein</fullName>
    </submittedName>
</protein>
<organism evidence="1 2">
    <name type="scientific">Candidatus Argoarchaeum ethanivorans</name>
    <dbReference type="NCBI Taxonomy" id="2608793"/>
    <lineage>
        <taxon>Archaea</taxon>
        <taxon>Methanobacteriati</taxon>
        <taxon>Methanobacteriota</taxon>
        <taxon>Stenosarchaea group</taxon>
        <taxon>Methanomicrobia</taxon>
        <taxon>Methanosarcinales</taxon>
        <taxon>Methanosarcinales incertae sedis</taxon>
        <taxon>GOM Arc I cluster</taxon>
        <taxon>Candidatus Argoarchaeum</taxon>
    </lineage>
</organism>
<evidence type="ECO:0000313" key="1">
    <source>
        <dbReference type="EMBL" id="RZB32901.1"/>
    </source>
</evidence>
<accession>A0A8B3S4U2</accession>